<keyword evidence="1" id="KW-1133">Transmembrane helix</keyword>
<evidence type="ECO:0000256" key="1">
    <source>
        <dbReference type="SAM" id="Phobius"/>
    </source>
</evidence>
<dbReference type="AlphaFoldDB" id="X0ZRH3"/>
<dbReference type="EMBL" id="BART01000003">
    <property type="protein sequence ID" value="GAG60647.1"/>
    <property type="molecule type" value="Genomic_DNA"/>
</dbReference>
<keyword evidence="1" id="KW-0472">Membrane</keyword>
<accession>X0ZRH3</accession>
<gene>
    <name evidence="2" type="ORF">S01H4_00030</name>
</gene>
<comment type="caution">
    <text evidence="2">The sequence shown here is derived from an EMBL/GenBank/DDBJ whole genome shotgun (WGS) entry which is preliminary data.</text>
</comment>
<protein>
    <submittedName>
        <fullName evidence="2">Uncharacterized protein</fullName>
    </submittedName>
</protein>
<feature type="transmembrane region" description="Helical" evidence="1">
    <location>
        <begin position="29"/>
        <end position="47"/>
    </location>
</feature>
<reference evidence="2" key="1">
    <citation type="journal article" date="2014" name="Front. Microbiol.">
        <title>High frequency of phylogenetically diverse reductive dehalogenase-homologous genes in deep subseafloor sedimentary metagenomes.</title>
        <authorList>
            <person name="Kawai M."/>
            <person name="Futagami T."/>
            <person name="Toyoda A."/>
            <person name="Takaki Y."/>
            <person name="Nishi S."/>
            <person name="Hori S."/>
            <person name="Arai W."/>
            <person name="Tsubouchi T."/>
            <person name="Morono Y."/>
            <person name="Uchiyama I."/>
            <person name="Ito T."/>
            <person name="Fujiyama A."/>
            <person name="Inagaki F."/>
            <person name="Takami H."/>
        </authorList>
    </citation>
    <scope>NUCLEOTIDE SEQUENCE</scope>
    <source>
        <strain evidence="2">Expedition CK06-06</strain>
    </source>
</reference>
<keyword evidence="1" id="KW-0812">Transmembrane</keyword>
<organism evidence="2">
    <name type="scientific">marine sediment metagenome</name>
    <dbReference type="NCBI Taxonomy" id="412755"/>
    <lineage>
        <taxon>unclassified sequences</taxon>
        <taxon>metagenomes</taxon>
        <taxon>ecological metagenomes</taxon>
    </lineage>
</organism>
<proteinExistence type="predicted"/>
<sequence>MLIGYAVNWVKTGTADPHAMNDYPAIENLIPLTIILSVLGLGIAWRWEGLASSNSAPHSRDTVLGVLVDIKKKFWVQISTFDITFK</sequence>
<name>X0ZRH3_9ZZZZ</name>
<evidence type="ECO:0000313" key="2">
    <source>
        <dbReference type="EMBL" id="GAG60647.1"/>
    </source>
</evidence>